<dbReference type="GeneID" id="15308564"/>
<dbReference type="KEGG" id="gmx:15308564"/>
<proteinExistence type="predicted"/>
<dbReference type="InParanoid" id="M1FQN0"/>
<accession>M1FQN0</accession>
<dbReference type="EMBL" id="JX463295">
    <property type="protein sequence ID" value="AFR34341.1"/>
    <property type="molecule type" value="Genomic_DNA"/>
</dbReference>
<keyword evidence="1" id="KW-0496">Mitochondrion</keyword>
<geneLocation type="mitochondrion" evidence="1"/>
<reference evidence="1 2" key="1">
    <citation type="journal article" date="2013" name="PLoS ONE">
        <title>The mitochondrial genome of soybean reveals complex genome structures and gene evolution at intercellular and phylogenetic levels.</title>
        <authorList>
            <person name="Chang S."/>
            <person name="Wang Y."/>
            <person name="Lu J."/>
            <person name="Gai J."/>
            <person name="Li J."/>
            <person name="Chu P."/>
            <person name="Guan R."/>
            <person name="Zhao T."/>
        </authorList>
    </citation>
    <scope>NUCLEOTIDE SEQUENCE [LARGE SCALE GENOMIC DNA]</scope>
    <source>
        <strain evidence="2">cv. Aiganhuang</strain>
        <tissue evidence="1">Etiolated seedling</tissue>
    </source>
</reference>
<evidence type="ECO:0000313" key="1">
    <source>
        <dbReference type="EMBL" id="AFR34341.1"/>
    </source>
</evidence>
<dbReference type="RefSeq" id="YP_007516872.1">
    <property type="nucleotide sequence ID" value="NC_020455.1"/>
</dbReference>
<keyword evidence="2" id="KW-1185">Reference proteome</keyword>
<dbReference type="AlphaFoldDB" id="M1FQN0"/>
<organism evidence="1 2">
    <name type="scientific">Glycine max</name>
    <name type="common">Soybean</name>
    <name type="synonym">Glycine hispida</name>
    <dbReference type="NCBI Taxonomy" id="3847"/>
    <lineage>
        <taxon>Eukaryota</taxon>
        <taxon>Viridiplantae</taxon>
        <taxon>Streptophyta</taxon>
        <taxon>Embryophyta</taxon>
        <taxon>Tracheophyta</taxon>
        <taxon>Spermatophyta</taxon>
        <taxon>Magnoliopsida</taxon>
        <taxon>eudicotyledons</taxon>
        <taxon>Gunneridae</taxon>
        <taxon>Pentapetalae</taxon>
        <taxon>rosids</taxon>
        <taxon>fabids</taxon>
        <taxon>Fabales</taxon>
        <taxon>Fabaceae</taxon>
        <taxon>Papilionoideae</taxon>
        <taxon>50 kb inversion clade</taxon>
        <taxon>NPAAA clade</taxon>
        <taxon>indigoferoid/millettioid clade</taxon>
        <taxon>Phaseoleae</taxon>
        <taxon>Glycine</taxon>
        <taxon>Glycine subgen. Soja</taxon>
    </lineage>
</organism>
<gene>
    <name evidence="1" type="primary">orf103a-2</name>
    <name evidence="1" type="ORF">GlmaxMp23</name>
</gene>
<evidence type="ECO:0000313" key="2">
    <source>
        <dbReference type="Proteomes" id="UP000008827"/>
    </source>
</evidence>
<dbReference type="Proteomes" id="UP000008827">
    <property type="component" value="Mitochondrion"/>
</dbReference>
<protein>
    <submittedName>
        <fullName evidence="1">Uncharacterized protein</fullName>
    </submittedName>
</protein>
<name>M1FQN0_SOYBN</name>
<sequence length="103" mass="11603">MLYQLSYTPKKNIDSNIVVNKDGCRKEGGPSSHHIKGAQLCMRLVLRSKRRIRARVSTPARKRPYSTSAPLLVSCFHSLKILSTKEGQRGILKLLSLTPSTRR</sequence>